<dbReference type="InterPro" id="IPR051911">
    <property type="entry name" value="SDR_oxidoreductase"/>
</dbReference>
<sequence>MPYTLPPDAVWFITGCSSGIGLALCTHLSQKPSTRIVATARNPSTLTTLPSTPTILKLALDVTSESSIRAALSATLRAFGRIDILINNAGYNILSEAELVTPSAAAHLMATNFWGPMRLTQLTLPILRSTNARSGRAGGVVLQVTSLGGRLAFAGNAFYHASKFALEGFTEAIAKEVDEGWNVHFACIEPGGVRTAYAATSIAPKPQTSSQAYADPNTQTNLLRKHHEMPEAMSGWVEAEDVAKAIVGVVERGEIPLRVPLGADSWGLQKKGLEAHLERLEAAKEVALSVCSKERGEEQLKAIEFLKV</sequence>
<dbReference type="AlphaFoldDB" id="A0A6A6TK20"/>
<accession>A0A6A6TK20</accession>
<dbReference type="EMBL" id="MU004308">
    <property type="protein sequence ID" value="KAF2659288.1"/>
    <property type="molecule type" value="Genomic_DNA"/>
</dbReference>
<organism evidence="4 5">
    <name type="scientific">Lophiostoma macrostomum CBS 122681</name>
    <dbReference type="NCBI Taxonomy" id="1314788"/>
    <lineage>
        <taxon>Eukaryota</taxon>
        <taxon>Fungi</taxon>
        <taxon>Dikarya</taxon>
        <taxon>Ascomycota</taxon>
        <taxon>Pezizomycotina</taxon>
        <taxon>Dothideomycetes</taxon>
        <taxon>Pleosporomycetidae</taxon>
        <taxon>Pleosporales</taxon>
        <taxon>Lophiostomataceae</taxon>
        <taxon>Lophiostoma</taxon>
    </lineage>
</organism>
<proteinExistence type="inferred from homology"/>
<dbReference type="CDD" id="cd05374">
    <property type="entry name" value="17beta-HSD-like_SDR_c"/>
    <property type="match status" value="1"/>
</dbReference>
<gene>
    <name evidence="4" type="ORF">K491DRAFT_651466</name>
</gene>
<dbReference type="PRINTS" id="PR00081">
    <property type="entry name" value="GDHRDH"/>
</dbReference>
<evidence type="ECO:0000313" key="5">
    <source>
        <dbReference type="Proteomes" id="UP000799324"/>
    </source>
</evidence>
<dbReference type="Pfam" id="PF00106">
    <property type="entry name" value="adh_short"/>
    <property type="match status" value="1"/>
</dbReference>
<evidence type="ECO:0000313" key="4">
    <source>
        <dbReference type="EMBL" id="KAF2659288.1"/>
    </source>
</evidence>
<dbReference type="Proteomes" id="UP000799324">
    <property type="component" value="Unassembled WGS sequence"/>
</dbReference>
<dbReference type="PANTHER" id="PTHR43976:SF16">
    <property type="entry name" value="SHORT-CHAIN DEHYDROGENASE_REDUCTASE FAMILY PROTEIN"/>
    <property type="match status" value="1"/>
</dbReference>
<evidence type="ECO:0000256" key="3">
    <source>
        <dbReference type="RuleBase" id="RU000363"/>
    </source>
</evidence>
<comment type="similarity">
    <text evidence="1 3">Belongs to the short-chain dehydrogenases/reductases (SDR) family.</text>
</comment>
<evidence type="ECO:0000256" key="1">
    <source>
        <dbReference type="ARBA" id="ARBA00006484"/>
    </source>
</evidence>
<name>A0A6A6TK20_9PLEO</name>
<reference evidence="4" key="1">
    <citation type="journal article" date="2020" name="Stud. Mycol.">
        <title>101 Dothideomycetes genomes: a test case for predicting lifestyles and emergence of pathogens.</title>
        <authorList>
            <person name="Haridas S."/>
            <person name="Albert R."/>
            <person name="Binder M."/>
            <person name="Bloem J."/>
            <person name="Labutti K."/>
            <person name="Salamov A."/>
            <person name="Andreopoulos B."/>
            <person name="Baker S."/>
            <person name="Barry K."/>
            <person name="Bills G."/>
            <person name="Bluhm B."/>
            <person name="Cannon C."/>
            <person name="Castanera R."/>
            <person name="Culley D."/>
            <person name="Daum C."/>
            <person name="Ezra D."/>
            <person name="Gonzalez J."/>
            <person name="Henrissat B."/>
            <person name="Kuo A."/>
            <person name="Liang C."/>
            <person name="Lipzen A."/>
            <person name="Lutzoni F."/>
            <person name="Magnuson J."/>
            <person name="Mondo S."/>
            <person name="Nolan M."/>
            <person name="Ohm R."/>
            <person name="Pangilinan J."/>
            <person name="Park H.-J."/>
            <person name="Ramirez L."/>
            <person name="Alfaro M."/>
            <person name="Sun H."/>
            <person name="Tritt A."/>
            <person name="Yoshinaga Y."/>
            <person name="Zwiers L.-H."/>
            <person name="Turgeon B."/>
            <person name="Goodwin S."/>
            <person name="Spatafora J."/>
            <person name="Crous P."/>
            <person name="Grigoriev I."/>
        </authorList>
    </citation>
    <scope>NUCLEOTIDE SEQUENCE</scope>
    <source>
        <strain evidence="4">CBS 122681</strain>
    </source>
</reference>
<protein>
    <submittedName>
        <fullName evidence="4">Short-chain dehydrogenase/reductase-like protein SDR</fullName>
    </submittedName>
</protein>
<keyword evidence="5" id="KW-1185">Reference proteome</keyword>
<dbReference type="OrthoDB" id="1274115at2759"/>
<dbReference type="InterPro" id="IPR036291">
    <property type="entry name" value="NAD(P)-bd_dom_sf"/>
</dbReference>
<dbReference type="GO" id="GO:0016491">
    <property type="term" value="F:oxidoreductase activity"/>
    <property type="evidence" value="ECO:0007669"/>
    <property type="project" value="UniProtKB-KW"/>
</dbReference>
<dbReference type="PRINTS" id="PR00080">
    <property type="entry name" value="SDRFAMILY"/>
</dbReference>
<evidence type="ECO:0000256" key="2">
    <source>
        <dbReference type="ARBA" id="ARBA00023002"/>
    </source>
</evidence>
<dbReference type="SUPFAM" id="SSF51735">
    <property type="entry name" value="NAD(P)-binding Rossmann-fold domains"/>
    <property type="match status" value="1"/>
</dbReference>
<dbReference type="InterPro" id="IPR002347">
    <property type="entry name" value="SDR_fam"/>
</dbReference>
<dbReference type="Gene3D" id="3.40.50.720">
    <property type="entry name" value="NAD(P)-binding Rossmann-like Domain"/>
    <property type="match status" value="1"/>
</dbReference>
<keyword evidence="2" id="KW-0560">Oxidoreductase</keyword>
<dbReference type="PANTHER" id="PTHR43976">
    <property type="entry name" value="SHORT CHAIN DEHYDROGENASE"/>
    <property type="match status" value="1"/>
</dbReference>